<dbReference type="PANTHER" id="PTHR34385">
    <property type="entry name" value="D-ALANYL-D-ALANINE CARBOXYPEPTIDASE"/>
    <property type="match status" value="1"/>
</dbReference>
<evidence type="ECO:0000313" key="2">
    <source>
        <dbReference type="EMBL" id="SFZ93319.1"/>
    </source>
</evidence>
<protein>
    <submittedName>
        <fullName evidence="2">D-alanyl-D-alanine carboxypeptidase</fullName>
    </submittedName>
</protein>
<dbReference type="OrthoDB" id="9792074at2"/>
<dbReference type="Gene3D" id="3.30.1380.10">
    <property type="match status" value="1"/>
</dbReference>
<evidence type="ECO:0000313" key="3">
    <source>
        <dbReference type="Proteomes" id="UP000182544"/>
    </source>
</evidence>
<dbReference type="InterPro" id="IPR052179">
    <property type="entry name" value="DD-CPase-like"/>
</dbReference>
<keyword evidence="2" id="KW-0378">Hydrolase</keyword>
<dbReference type="Proteomes" id="UP000182544">
    <property type="component" value="Unassembled WGS sequence"/>
</dbReference>
<dbReference type="Pfam" id="PF02557">
    <property type="entry name" value="VanY"/>
    <property type="match status" value="1"/>
</dbReference>
<dbReference type="RefSeq" id="WP_072402717.1">
    <property type="nucleotide sequence ID" value="NZ_FPKV01000003.1"/>
</dbReference>
<organism evidence="2 3">
    <name type="scientific">Flaviramulus basaltis</name>
    <dbReference type="NCBI Taxonomy" id="369401"/>
    <lineage>
        <taxon>Bacteria</taxon>
        <taxon>Pseudomonadati</taxon>
        <taxon>Bacteroidota</taxon>
        <taxon>Flavobacteriia</taxon>
        <taxon>Flavobacteriales</taxon>
        <taxon>Flavobacteriaceae</taxon>
        <taxon>Flaviramulus</taxon>
    </lineage>
</organism>
<dbReference type="PANTHER" id="PTHR34385:SF1">
    <property type="entry name" value="PEPTIDOGLYCAN L-ALANYL-D-GLUTAMATE ENDOPEPTIDASE CWLK"/>
    <property type="match status" value="1"/>
</dbReference>
<gene>
    <name evidence="2" type="ORF">SAMN05428642_10365</name>
</gene>
<accession>A0A1K2ILS5</accession>
<keyword evidence="2" id="KW-0121">Carboxypeptidase</keyword>
<dbReference type="STRING" id="369401.SAMN05428642_10365"/>
<keyword evidence="3" id="KW-1185">Reference proteome</keyword>
<reference evidence="2 3" key="1">
    <citation type="submission" date="2016-10" db="EMBL/GenBank/DDBJ databases">
        <authorList>
            <person name="de Groot N.N."/>
        </authorList>
    </citation>
    <scope>NUCLEOTIDE SEQUENCE [LARGE SCALE GENOMIC DNA]</scope>
    <source>
        <strain evidence="2 3">DSM 18180</strain>
    </source>
</reference>
<evidence type="ECO:0000259" key="1">
    <source>
        <dbReference type="Pfam" id="PF02557"/>
    </source>
</evidence>
<proteinExistence type="predicted"/>
<dbReference type="EMBL" id="FPKV01000003">
    <property type="protein sequence ID" value="SFZ93319.1"/>
    <property type="molecule type" value="Genomic_DNA"/>
</dbReference>
<dbReference type="InterPro" id="IPR003709">
    <property type="entry name" value="VanY-like_core_dom"/>
</dbReference>
<name>A0A1K2ILS5_9FLAO</name>
<sequence length="245" mass="28906">MSVKSFIVICFSIIFSFENKAVSQDTVQHDIIYKDLVLGKFNYKNNKLFVKVNPIHSSKTIYLNKEVYNAFTNMFNQAKTDSIDLKIISGTRNFSEQKSIWERKWDKYKNLQPIDRAKQILEYSSMPTTSRHHWGTDMDLNSLSNSYFKKGKGKKEYEWLVKNASKYGFYQVYTNKENGRTGYNLEMWHWSYIPLATKYLNFYSKHINYQDINGFKGFELAEKLNIINDYVNGISEELKMATLIN</sequence>
<feature type="domain" description="D-alanyl-D-alanine carboxypeptidase-like core" evidence="1">
    <location>
        <begin position="61"/>
        <end position="194"/>
    </location>
</feature>
<dbReference type="InterPro" id="IPR009045">
    <property type="entry name" value="Zn_M74/Hedgehog-like"/>
</dbReference>
<dbReference type="CDD" id="cd14847">
    <property type="entry name" value="DD-carboxypeptidase_like"/>
    <property type="match status" value="1"/>
</dbReference>
<dbReference type="GO" id="GO:0006508">
    <property type="term" value="P:proteolysis"/>
    <property type="evidence" value="ECO:0007669"/>
    <property type="project" value="InterPro"/>
</dbReference>
<dbReference type="AlphaFoldDB" id="A0A1K2ILS5"/>
<dbReference type="SUPFAM" id="SSF55166">
    <property type="entry name" value="Hedgehog/DD-peptidase"/>
    <property type="match status" value="1"/>
</dbReference>
<dbReference type="GO" id="GO:0004180">
    <property type="term" value="F:carboxypeptidase activity"/>
    <property type="evidence" value="ECO:0007669"/>
    <property type="project" value="UniProtKB-KW"/>
</dbReference>
<keyword evidence="2" id="KW-0645">Protease</keyword>